<sequence length="385" mass="42732">MRVVSPLTASAPRLVATHDTHLNSARYRHDARRHLHVRGRRRALRLSRRGGNAFTLEVTQKQAGQSDYLTAWAAAHRKWGKGVPKGAAEMLALSDGGESRVDALPLVHDKAYVAEIEVGTPPQKVKVLLDTGSSDVWVQSTDTKYRINKQGPHAPRYNPKHSNTSRAIEDAMWNIEYALRGETGFSGIMGLAKLLDNNIQPPQPSFLSVLQKQLKAPVFTVDVRKNATSRFDFGRVDQTLASDNITWLDTDPTSPMWSVEFELTAWTGNSVWLYHKFQAIIDTGTSLMFLPELLASMYWEKVPGVDSSLGSYRFPCNVTDSLPDLLLKLPALTTDNDLCWGGMQGSGQLNGVIIMGDVMLKALFVAFDVEKGRVGFANKFLHDVK</sequence>
<evidence type="ECO:0000313" key="1">
    <source>
        <dbReference type="EMBL" id="KAL3960329.1"/>
    </source>
</evidence>
<name>A0ACC4DXR3_PURLI</name>
<proteinExistence type="predicted"/>
<gene>
    <name evidence="1" type="ORF">ACCO45_005446</name>
</gene>
<reference evidence="1" key="1">
    <citation type="submission" date="2024-12" db="EMBL/GenBank/DDBJ databases">
        <title>Comparative genomics and development of molecular markers within Purpureocillium lilacinum and among Purpureocillium species.</title>
        <authorList>
            <person name="Yeh Z.-Y."/>
            <person name="Ni N.-T."/>
            <person name="Lo P.-H."/>
            <person name="Mushyakhwo K."/>
            <person name="Lin C.-F."/>
            <person name="Nai Y.-S."/>
        </authorList>
    </citation>
    <scope>NUCLEOTIDE SEQUENCE</scope>
    <source>
        <strain evidence="1">NCHU-NPUST-175</strain>
    </source>
</reference>
<comment type="caution">
    <text evidence="1">The sequence shown here is derived from an EMBL/GenBank/DDBJ whole genome shotgun (WGS) entry which is preliminary data.</text>
</comment>
<protein>
    <submittedName>
        <fullName evidence="1">Uncharacterized protein</fullName>
    </submittedName>
</protein>
<organism evidence="1 2">
    <name type="scientific">Purpureocillium lilacinum</name>
    <name type="common">Paecilomyces lilacinus</name>
    <dbReference type="NCBI Taxonomy" id="33203"/>
    <lineage>
        <taxon>Eukaryota</taxon>
        <taxon>Fungi</taxon>
        <taxon>Dikarya</taxon>
        <taxon>Ascomycota</taxon>
        <taxon>Pezizomycotina</taxon>
        <taxon>Sordariomycetes</taxon>
        <taxon>Hypocreomycetidae</taxon>
        <taxon>Hypocreales</taxon>
        <taxon>Ophiocordycipitaceae</taxon>
        <taxon>Purpureocillium</taxon>
    </lineage>
</organism>
<dbReference type="Proteomes" id="UP001638806">
    <property type="component" value="Unassembled WGS sequence"/>
</dbReference>
<keyword evidence="2" id="KW-1185">Reference proteome</keyword>
<accession>A0ACC4DXR3</accession>
<dbReference type="EMBL" id="JBGNUJ010000004">
    <property type="protein sequence ID" value="KAL3960329.1"/>
    <property type="molecule type" value="Genomic_DNA"/>
</dbReference>
<evidence type="ECO:0000313" key="2">
    <source>
        <dbReference type="Proteomes" id="UP001638806"/>
    </source>
</evidence>